<dbReference type="EMBL" id="BGPR01106532">
    <property type="protein sequence ID" value="GBM76635.1"/>
    <property type="molecule type" value="Genomic_DNA"/>
</dbReference>
<name>A0A4Y2IG44_ARAVE</name>
<feature type="region of interest" description="Disordered" evidence="1">
    <location>
        <begin position="40"/>
        <end position="61"/>
    </location>
</feature>
<evidence type="ECO:0000313" key="2">
    <source>
        <dbReference type="EMBL" id="GBM76635.1"/>
    </source>
</evidence>
<protein>
    <submittedName>
        <fullName evidence="2">Uncharacterized protein</fullName>
    </submittedName>
</protein>
<sequence>MNNQKFTATQCWVKQPFEVCPQVQGHVRIKIPDSVVCGMSSGSESSTNDTRGWPTTTSDRRFEANPSGCRFFLLSSEQPAVTVLVRVSMKCPYQKGQAGL</sequence>
<feature type="compositionally biased region" description="Polar residues" evidence="1">
    <location>
        <begin position="40"/>
        <end position="57"/>
    </location>
</feature>
<gene>
    <name evidence="2" type="ORF">AVEN_60444_1</name>
</gene>
<dbReference type="AlphaFoldDB" id="A0A4Y2IG44"/>
<reference evidence="2 3" key="1">
    <citation type="journal article" date="2019" name="Sci. Rep.">
        <title>Orb-weaving spider Araneus ventricosus genome elucidates the spidroin gene catalogue.</title>
        <authorList>
            <person name="Kono N."/>
            <person name="Nakamura H."/>
            <person name="Ohtoshi R."/>
            <person name="Moran D.A.P."/>
            <person name="Shinohara A."/>
            <person name="Yoshida Y."/>
            <person name="Fujiwara M."/>
            <person name="Mori M."/>
            <person name="Tomita M."/>
            <person name="Arakawa K."/>
        </authorList>
    </citation>
    <scope>NUCLEOTIDE SEQUENCE [LARGE SCALE GENOMIC DNA]</scope>
</reference>
<evidence type="ECO:0000313" key="3">
    <source>
        <dbReference type="Proteomes" id="UP000499080"/>
    </source>
</evidence>
<proteinExistence type="predicted"/>
<comment type="caution">
    <text evidence="2">The sequence shown here is derived from an EMBL/GenBank/DDBJ whole genome shotgun (WGS) entry which is preliminary data.</text>
</comment>
<evidence type="ECO:0000256" key="1">
    <source>
        <dbReference type="SAM" id="MobiDB-lite"/>
    </source>
</evidence>
<keyword evidence="3" id="KW-1185">Reference proteome</keyword>
<accession>A0A4Y2IG44</accession>
<dbReference type="Proteomes" id="UP000499080">
    <property type="component" value="Unassembled WGS sequence"/>
</dbReference>
<organism evidence="2 3">
    <name type="scientific">Araneus ventricosus</name>
    <name type="common">Orbweaver spider</name>
    <name type="synonym">Epeira ventricosa</name>
    <dbReference type="NCBI Taxonomy" id="182803"/>
    <lineage>
        <taxon>Eukaryota</taxon>
        <taxon>Metazoa</taxon>
        <taxon>Ecdysozoa</taxon>
        <taxon>Arthropoda</taxon>
        <taxon>Chelicerata</taxon>
        <taxon>Arachnida</taxon>
        <taxon>Araneae</taxon>
        <taxon>Araneomorphae</taxon>
        <taxon>Entelegynae</taxon>
        <taxon>Araneoidea</taxon>
        <taxon>Araneidae</taxon>
        <taxon>Araneus</taxon>
    </lineage>
</organism>